<organism evidence="2 3">
    <name type="scientific">Clohesyomyces aquaticus</name>
    <dbReference type="NCBI Taxonomy" id="1231657"/>
    <lineage>
        <taxon>Eukaryota</taxon>
        <taxon>Fungi</taxon>
        <taxon>Dikarya</taxon>
        <taxon>Ascomycota</taxon>
        <taxon>Pezizomycotina</taxon>
        <taxon>Dothideomycetes</taxon>
        <taxon>Pleosporomycetidae</taxon>
        <taxon>Pleosporales</taxon>
        <taxon>Lindgomycetaceae</taxon>
        <taxon>Clohesyomyces</taxon>
    </lineage>
</organism>
<keyword evidence="1" id="KW-0472">Membrane</keyword>
<feature type="transmembrane region" description="Helical" evidence="1">
    <location>
        <begin position="40"/>
        <end position="56"/>
    </location>
</feature>
<protein>
    <submittedName>
        <fullName evidence="2">Uncharacterized protein</fullName>
    </submittedName>
</protein>
<feature type="transmembrane region" description="Helical" evidence="1">
    <location>
        <begin position="12"/>
        <end position="34"/>
    </location>
</feature>
<dbReference type="AlphaFoldDB" id="A0A1Y1ZHW2"/>
<proteinExistence type="predicted"/>
<keyword evidence="3" id="KW-1185">Reference proteome</keyword>
<dbReference type="Proteomes" id="UP000193144">
    <property type="component" value="Unassembled WGS sequence"/>
</dbReference>
<dbReference type="EMBL" id="MCFA01000081">
    <property type="protein sequence ID" value="ORY09832.1"/>
    <property type="molecule type" value="Genomic_DNA"/>
</dbReference>
<evidence type="ECO:0000313" key="3">
    <source>
        <dbReference type="Proteomes" id="UP000193144"/>
    </source>
</evidence>
<accession>A0A1Y1ZHW2</accession>
<reference evidence="2 3" key="1">
    <citation type="submission" date="2016-07" db="EMBL/GenBank/DDBJ databases">
        <title>Pervasive Adenine N6-methylation of Active Genes in Fungi.</title>
        <authorList>
            <consortium name="DOE Joint Genome Institute"/>
            <person name="Mondo S.J."/>
            <person name="Dannebaum R.O."/>
            <person name="Kuo R.C."/>
            <person name="Labutti K."/>
            <person name="Haridas S."/>
            <person name="Kuo A."/>
            <person name="Salamov A."/>
            <person name="Ahrendt S.R."/>
            <person name="Lipzen A."/>
            <person name="Sullivan W."/>
            <person name="Andreopoulos W.B."/>
            <person name="Clum A."/>
            <person name="Lindquist E."/>
            <person name="Daum C."/>
            <person name="Ramamoorthy G.K."/>
            <person name="Gryganskyi A."/>
            <person name="Culley D."/>
            <person name="Magnuson J.K."/>
            <person name="James T.Y."/>
            <person name="O'Malley M.A."/>
            <person name="Stajich J.E."/>
            <person name="Spatafora J.W."/>
            <person name="Visel A."/>
            <person name="Grigoriev I.V."/>
        </authorList>
    </citation>
    <scope>NUCLEOTIDE SEQUENCE [LARGE SCALE GENOMIC DNA]</scope>
    <source>
        <strain evidence="2 3">CBS 115471</strain>
    </source>
</reference>
<gene>
    <name evidence="2" type="ORF">BCR34DRAFT_567784</name>
</gene>
<sequence>MFQVLSPLFWAFWQNLLYFFLVSTILVTSCSTGAVPAYNLFAWCFTFQLTGFFLRGKDLAAREARISKAL</sequence>
<name>A0A1Y1ZHW2_9PLEO</name>
<evidence type="ECO:0000256" key="1">
    <source>
        <dbReference type="SAM" id="Phobius"/>
    </source>
</evidence>
<keyword evidence="1" id="KW-0812">Transmembrane</keyword>
<comment type="caution">
    <text evidence="2">The sequence shown here is derived from an EMBL/GenBank/DDBJ whole genome shotgun (WGS) entry which is preliminary data.</text>
</comment>
<keyword evidence="1" id="KW-1133">Transmembrane helix</keyword>
<evidence type="ECO:0000313" key="2">
    <source>
        <dbReference type="EMBL" id="ORY09832.1"/>
    </source>
</evidence>